<keyword evidence="4" id="KW-1015">Disulfide bond</keyword>
<feature type="binding site" evidence="3">
    <location>
        <position position="171"/>
    </location>
    <ligand>
        <name>Cu cation</name>
        <dbReference type="ChEBI" id="CHEBI:23378"/>
    </ligand>
</feature>
<reference evidence="5 6" key="1">
    <citation type="submission" date="2019-01" db="EMBL/GenBank/DDBJ databases">
        <title>Sphingomonas mucosissima sp. nov. and Sphingomonas desiccabilis sp. nov., from biological soil crusts in the Colorado Plateau, USA.</title>
        <authorList>
            <person name="Zhu D."/>
        </authorList>
    </citation>
    <scope>NUCLEOTIDE SEQUENCE [LARGE SCALE GENOMIC DNA]</scope>
    <source>
        <strain evidence="5 6">CP1D</strain>
    </source>
</reference>
<dbReference type="Proteomes" id="UP000292347">
    <property type="component" value="Unassembled WGS sequence"/>
</dbReference>
<comment type="caution">
    <text evidence="5">The sequence shown here is derived from an EMBL/GenBank/DDBJ whole genome shotgun (WGS) entry which is preliminary data.</text>
</comment>
<dbReference type="InterPro" id="IPR003782">
    <property type="entry name" value="SCO1/SenC"/>
</dbReference>
<feature type="disulfide bond" description="Redox-active" evidence="4">
    <location>
        <begin position="78"/>
        <end position="82"/>
    </location>
</feature>
<comment type="similarity">
    <text evidence="1">Belongs to the SCO1/2 family.</text>
</comment>
<feature type="binding site" evidence="3">
    <location>
        <position position="82"/>
    </location>
    <ligand>
        <name>Cu cation</name>
        <dbReference type="ChEBI" id="CHEBI:23378"/>
    </ligand>
</feature>
<dbReference type="EMBL" id="SDPT01000003">
    <property type="protein sequence ID" value="RXZ30329.1"/>
    <property type="molecule type" value="Genomic_DNA"/>
</dbReference>
<dbReference type="InterPro" id="IPR013766">
    <property type="entry name" value="Thioredoxin_domain"/>
</dbReference>
<dbReference type="GO" id="GO:0046872">
    <property type="term" value="F:metal ion binding"/>
    <property type="evidence" value="ECO:0007669"/>
    <property type="project" value="UniProtKB-KW"/>
</dbReference>
<gene>
    <name evidence="5" type="ORF">EO081_14090</name>
</gene>
<sequence length="206" mass="22011">MADRTMDRFARLATVPMLSLALLLAGCGSGTNGQSQEPPLAGARIGGPFALTDGAGKTVRDADFAGRYRIVYFGYTFCPDVCPVDLQKIAAGLKALEGTHPDLGAKVVPIFVTVDPERDTPDVVGRYVAAFHPRMVGLTGTPQAIAQVARAYAVPFAKRQDPGATEYLMDHGTQAYLMGPEGKPIALLPTDQGPQAIARELERWVR</sequence>
<dbReference type="FunFam" id="3.40.30.10:FF:000013">
    <property type="entry name" value="Blast:Protein SCO1 homolog, mitochondrial"/>
    <property type="match status" value="1"/>
</dbReference>
<dbReference type="Pfam" id="PF02630">
    <property type="entry name" value="SCO1-SenC"/>
    <property type="match status" value="1"/>
</dbReference>
<evidence type="ECO:0000256" key="1">
    <source>
        <dbReference type="ARBA" id="ARBA00010996"/>
    </source>
</evidence>
<evidence type="ECO:0000256" key="2">
    <source>
        <dbReference type="ARBA" id="ARBA00023008"/>
    </source>
</evidence>
<proteinExistence type="inferred from homology"/>
<dbReference type="AlphaFoldDB" id="A0A4Q2IM51"/>
<evidence type="ECO:0000256" key="3">
    <source>
        <dbReference type="PIRSR" id="PIRSR603782-1"/>
    </source>
</evidence>
<dbReference type="InterPro" id="IPR036249">
    <property type="entry name" value="Thioredoxin-like_sf"/>
</dbReference>
<dbReference type="PROSITE" id="PS51257">
    <property type="entry name" value="PROKAR_LIPOPROTEIN"/>
    <property type="match status" value="1"/>
</dbReference>
<keyword evidence="6" id="KW-1185">Reference proteome</keyword>
<organism evidence="5 6">
    <name type="scientific">Sphingomonas desiccabilis</name>
    <dbReference type="NCBI Taxonomy" id="429134"/>
    <lineage>
        <taxon>Bacteria</taxon>
        <taxon>Pseudomonadati</taxon>
        <taxon>Pseudomonadota</taxon>
        <taxon>Alphaproteobacteria</taxon>
        <taxon>Sphingomonadales</taxon>
        <taxon>Sphingomonadaceae</taxon>
        <taxon>Sphingomonas</taxon>
    </lineage>
</organism>
<dbReference type="RefSeq" id="WP_129342731.1">
    <property type="nucleotide sequence ID" value="NZ_JACIDD010000003.1"/>
</dbReference>
<dbReference type="PROSITE" id="PS51352">
    <property type="entry name" value="THIOREDOXIN_2"/>
    <property type="match status" value="1"/>
</dbReference>
<evidence type="ECO:0000313" key="6">
    <source>
        <dbReference type="Proteomes" id="UP000292347"/>
    </source>
</evidence>
<dbReference type="OrthoDB" id="9790194at2"/>
<evidence type="ECO:0000256" key="4">
    <source>
        <dbReference type="PIRSR" id="PIRSR603782-2"/>
    </source>
</evidence>
<protein>
    <submittedName>
        <fullName evidence="5">SCO family protein</fullName>
    </submittedName>
</protein>
<accession>A0A4Q2IM51</accession>
<name>A0A4Q2IM51_9SPHN</name>
<dbReference type="Gene3D" id="3.40.30.10">
    <property type="entry name" value="Glutaredoxin"/>
    <property type="match status" value="1"/>
</dbReference>
<feature type="binding site" evidence="3">
    <location>
        <position position="78"/>
    </location>
    <ligand>
        <name>Cu cation</name>
        <dbReference type="ChEBI" id="CHEBI:23378"/>
    </ligand>
</feature>
<dbReference type="PANTHER" id="PTHR12151:SF25">
    <property type="entry name" value="LINALOOL DEHYDRATASE_ISOMERASE DOMAIN-CONTAINING PROTEIN"/>
    <property type="match status" value="1"/>
</dbReference>
<evidence type="ECO:0000313" key="5">
    <source>
        <dbReference type="EMBL" id="RXZ30329.1"/>
    </source>
</evidence>
<dbReference type="PANTHER" id="PTHR12151">
    <property type="entry name" value="ELECTRON TRANSPORT PROTIN SCO1/SENC FAMILY MEMBER"/>
    <property type="match status" value="1"/>
</dbReference>
<keyword evidence="3" id="KW-0479">Metal-binding</keyword>
<dbReference type="CDD" id="cd02968">
    <property type="entry name" value="SCO"/>
    <property type="match status" value="1"/>
</dbReference>
<dbReference type="SUPFAM" id="SSF52833">
    <property type="entry name" value="Thioredoxin-like"/>
    <property type="match status" value="1"/>
</dbReference>
<keyword evidence="2 3" id="KW-0186">Copper</keyword>